<keyword evidence="3" id="KW-1185">Reference proteome</keyword>
<dbReference type="AlphaFoldDB" id="A0A8S0ULH5"/>
<accession>A0A8S0ULH5</accession>
<feature type="region of interest" description="Disordered" evidence="1">
    <location>
        <begin position="88"/>
        <end position="110"/>
    </location>
</feature>
<feature type="compositionally biased region" description="Low complexity" evidence="1">
    <location>
        <begin position="101"/>
        <end position="110"/>
    </location>
</feature>
<reference evidence="2 3" key="1">
    <citation type="submission" date="2019-12" db="EMBL/GenBank/DDBJ databases">
        <authorList>
            <person name="Alioto T."/>
            <person name="Alioto T."/>
            <person name="Gomez Garrido J."/>
        </authorList>
    </citation>
    <scope>NUCLEOTIDE SEQUENCE [LARGE SCALE GENOMIC DNA]</scope>
</reference>
<gene>
    <name evidence="2" type="ORF">OLEA9_A086777</name>
</gene>
<dbReference type="Gramene" id="OE9A086777T1">
    <property type="protein sequence ID" value="OE9A086777C1"/>
    <property type="gene ID" value="OE9A086777"/>
</dbReference>
<evidence type="ECO:0000313" key="3">
    <source>
        <dbReference type="Proteomes" id="UP000594638"/>
    </source>
</evidence>
<dbReference type="Proteomes" id="UP000594638">
    <property type="component" value="Unassembled WGS sequence"/>
</dbReference>
<dbReference type="EMBL" id="CACTIH010007739">
    <property type="protein sequence ID" value="CAA3017781.1"/>
    <property type="molecule type" value="Genomic_DNA"/>
</dbReference>
<evidence type="ECO:0000313" key="2">
    <source>
        <dbReference type="EMBL" id="CAA3017781.1"/>
    </source>
</evidence>
<protein>
    <submittedName>
        <fullName evidence="2">Uncharacterized protein</fullName>
    </submittedName>
</protein>
<sequence length="133" mass="14302">FLWALVVSKLFKNLISGQGVLPYVENAGSIAKYLDNLVFLWALVVSKLFKNLISGQGVLPYVENAGSIAKYLDNLVAATGDRLTVHSTRMPHDRTTPVTPPSTSSSLTITGHTRSQSLVTVHSTHTTLPGTSP</sequence>
<feature type="non-terminal residue" evidence="2">
    <location>
        <position position="133"/>
    </location>
</feature>
<name>A0A8S0ULH5_OLEEU</name>
<comment type="caution">
    <text evidence="2">The sequence shown here is derived from an EMBL/GenBank/DDBJ whole genome shotgun (WGS) entry which is preliminary data.</text>
</comment>
<organism evidence="2 3">
    <name type="scientific">Olea europaea subsp. europaea</name>
    <dbReference type="NCBI Taxonomy" id="158383"/>
    <lineage>
        <taxon>Eukaryota</taxon>
        <taxon>Viridiplantae</taxon>
        <taxon>Streptophyta</taxon>
        <taxon>Embryophyta</taxon>
        <taxon>Tracheophyta</taxon>
        <taxon>Spermatophyta</taxon>
        <taxon>Magnoliopsida</taxon>
        <taxon>eudicotyledons</taxon>
        <taxon>Gunneridae</taxon>
        <taxon>Pentapetalae</taxon>
        <taxon>asterids</taxon>
        <taxon>lamiids</taxon>
        <taxon>Lamiales</taxon>
        <taxon>Oleaceae</taxon>
        <taxon>Oleeae</taxon>
        <taxon>Olea</taxon>
    </lineage>
</organism>
<proteinExistence type="predicted"/>
<evidence type="ECO:0000256" key="1">
    <source>
        <dbReference type="SAM" id="MobiDB-lite"/>
    </source>
</evidence>